<evidence type="ECO:0000256" key="1">
    <source>
        <dbReference type="SAM" id="Phobius"/>
    </source>
</evidence>
<dbReference type="AlphaFoldDB" id="C9V3N5"/>
<organism evidence="2">
    <name type="scientific">Lucinella divaricata</name>
    <dbReference type="NCBI Taxonomy" id="406540"/>
    <lineage>
        <taxon>Eukaryota</taxon>
        <taxon>Metazoa</taxon>
        <taxon>Spiralia</taxon>
        <taxon>Lophotrochozoa</taxon>
        <taxon>Mollusca</taxon>
        <taxon>Bivalvia</taxon>
        <taxon>Autobranchia</taxon>
        <taxon>Heteroconchia</taxon>
        <taxon>Euheterodonta</taxon>
        <taxon>Imparidentia</taxon>
        <taxon>Lucinida</taxon>
        <taxon>Lucinoidea</taxon>
        <taxon>Lucinidae</taxon>
        <taxon>Lucinella</taxon>
    </lineage>
</organism>
<protein>
    <submittedName>
        <fullName evidence="2">ATP synthase F0 subunit 8</fullName>
    </submittedName>
</protein>
<feature type="transmembrane region" description="Helical" evidence="1">
    <location>
        <begin position="12"/>
        <end position="31"/>
    </location>
</feature>
<keyword evidence="1" id="KW-1133">Transmembrane helix</keyword>
<keyword evidence="1" id="KW-0812">Transmembrane</keyword>
<geneLocation type="mitochondrion" evidence="2"/>
<dbReference type="EMBL" id="EF043342">
    <property type="protein sequence ID" value="ABJ91112.1"/>
    <property type="molecule type" value="Genomic_DNA"/>
</dbReference>
<gene>
    <name evidence="2" type="primary">ATP8</name>
</gene>
<dbReference type="GeneID" id="8457920"/>
<keyword evidence="1" id="KW-0472">Membrane</keyword>
<evidence type="ECO:0000313" key="2">
    <source>
        <dbReference type="EMBL" id="ABJ91112.1"/>
    </source>
</evidence>
<name>C9V3N5_9BIVA</name>
<keyword evidence="2" id="KW-0496">Mitochondrion</keyword>
<sequence>MPHFSPMNWVLLMGWFWLMFVVVNLFTWWFYDNEYKF</sequence>
<reference evidence="2" key="1">
    <citation type="submission" date="2006-10" db="EMBL/GenBank/DDBJ databases">
        <title>The complete sequences and gene organization of the mitochondrial genomes of the heterodont bivalves Loripes lacteus and Lucinella divaricata.</title>
        <authorList>
            <person name="Dreyer H."/>
            <person name="Steiner G."/>
            <person name="Satler M."/>
        </authorList>
    </citation>
    <scope>NUCLEOTIDE SEQUENCE</scope>
</reference>
<dbReference type="CTD" id="4509"/>
<proteinExistence type="predicted"/>
<dbReference type="RefSeq" id="YP_003208299.1">
    <property type="nucleotide sequence ID" value="NC_013275.1"/>
</dbReference>
<accession>C9V3N5</accession>